<dbReference type="Pfam" id="PF01234">
    <property type="entry name" value="NNMT_PNMT_TEMT"/>
    <property type="match status" value="1"/>
</dbReference>
<feature type="binding site" evidence="5">
    <location>
        <position position="29"/>
    </location>
    <ligand>
        <name>S-adenosyl-L-methionine</name>
        <dbReference type="ChEBI" id="CHEBI:59789"/>
    </ligand>
</feature>
<evidence type="ECO:0000256" key="2">
    <source>
        <dbReference type="ARBA" id="ARBA00022603"/>
    </source>
</evidence>
<dbReference type="GeneID" id="111840573"/>
<dbReference type="PROSITE" id="PS51681">
    <property type="entry name" value="SAM_MT_NNMT_PNMT_TEMT"/>
    <property type="match status" value="1"/>
</dbReference>
<feature type="binding site" evidence="5">
    <location>
        <begin position="71"/>
        <end position="72"/>
    </location>
    <ligand>
        <name>S-adenosyl-L-methionine</name>
        <dbReference type="ChEBI" id="CHEBI:59789"/>
    </ligand>
</feature>
<feature type="binding site" evidence="5">
    <location>
        <position position="93"/>
    </location>
    <ligand>
        <name>S-adenosyl-L-methionine</name>
        <dbReference type="ChEBI" id="CHEBI:59789"/>
    </ligand>
</feature>
<dbReference type="Ensembl" id="ENSPKIT00000014689.1">
    <property type="protein sequence ID" value="ENSPKIP00000033794.1"/>
    <property type="gene ID" value="ENSPKIG00000013377.1"/>
</dbReference>
<dbReference type="KEGG" id="pki:111840573"/>
<keyword evidence="2" id="KW-0489">Methyltransferase</keyword>
<dbReference type="GO" id="GO:0032259">
    <property type="term" value="P:methylation"/>
    <property type="evidence" value="ECO:0007669"/>
    <property type="project" value="UniProtKB-KW"/>
</dbReference>
<sequence>MQMAAMEGSGQTTFTEGESYQDHFDPRAYLNSFYSCPHGNSDENCLKYELRQLSKSFGAGKYKGRRLIEIGSGPSIHGLISACEHFEEIIMSDFADCNRQEIERWLRADADCFDWDPVIQFVCEVEGNRRTPGEKKVRLQQTVKQVLKCDVRLENPFGPLVVGPADCLLSCLCLEAACRDLETYQRVLGNLKMLLKPGAVLVMVGVLNETFYMVGGKRFSCLPLRESFIQETLKNLGFSIEEFNVMPVRSNNIVSDFTGIFHVVAHNCF</sequence>
<organism evidence="6 7">
    <name type="scientific">Paramormyrops kingsleyae</name>
    <dbReference type="NCBI Taxonomy" id="1676925"/>
    <lineage>
        <taxon>Eukaryota</taxon>
        <taxon>Metazoa</taxon>
        <taxon>Chordata</taxon>
        <taxon>Craniata</taxon>
        <taxon>Vertebrata</taxon>
        <taxon>Euteleostomi</taxon>
        <taxon>Actinopterygii</taxon>
        <taxon>Neopterygii</taxon>
        <taxon>Teleostei</taxon>
        <taxon>Osteoglossocephala</taxon>
        <taxon>Osteoglossomorpha</taxon>
        <taxon>Osteoglossiformes</taxon>
        <taxon>Mormyridae</taxon>
        <taxon>Paramormyrops</taxon>
    </lineage>
</organism>
<feature type="binding site" evidence="5">
    <location>
        <begin position="150"/>
        <end position="151"/>
    </location>
    <ligand>
        <name>S-adenosyl-L-methionine</name>
        <dbReference type="ChEBI" id="CHEBI:59789"/>
    </ligand>
</feature>
<evidence type="ECO:0000256" key="5">
    <source>
        <dbReference type="PIRSR" id="PIRSR000384-1"/>
    </source>
</evidence>
<comment type="similarity">
    <text evidence="1">Belongs to the class I-like SAM-binding methyltransferase superfamily. NNMT/PNMT/TEMT family.</text>
</comment>
<dbReference type="PANTHER" id="PTHR10867">
    <property type="entry name" value="NNMT/PNMT/TEMT FAMILY MEMBER"/>
    <property type="match status" value="1"/>
</dbReference>
<keyword evidence="7" id="KW-1185">Reference proteome</keyword>
<dbReference type="GO" id="GO:0005829">
    <property type="term" value="C:cytosol"/>
    <property type="evidence" value="ECO:0007669"/>
    <property type="project" value="TreeGrafter"/>
</dbReference>
<dbReference type="STRING" id="1676925.ENSPKIP00000033794"/>
<dbReference type="GeneTree" id="ENSGT00390000011708"/>
<accession>A0A3B3SSV9</accession>
<evidence type="ECO:0000256" key="3">
    <source>
        <dbReference type="ARBA" id="ARBA00022679"/>
    </source>
</evidence>
<dbReference type="GO" id="GO:0008170">
    <property type="term" value="F:N-methyltransferase activity"/>
    <property type="evidence" value="ECO:0007669"/>
    <property type="project" value="TreeGrafter"/>
</dbReference>
<dbReference type="Gene3D" id="3.40.50.150">
    <property type="entry name" value="Vaccinia Virus protein VP39"/>
    <property type="match status" value="1"/>
</dbReference>
<reference evidence="6" key="2">
    <citation type="submission" date="2025-09" db="UniProtKB">
        <authorList>
            <consortium name="Ensembl"/>
        </authorList>
    </citation>
    <scope>IDENTIFICATION</scope>
</reference>
<dbReference type="FunFam" id="3.40.50.150:FF:000065">
    <property type="entry name" value="Phenylethanolamine N-methyltransferase"/>
    <property type="match status" value="1"/>
</dbReference>
<dbReference type="OrthoDB" id="10050085at2759"/>
<dbReference type="InterPro" id="IPR053384">
    <property type="entry name" value="SAM-dep_methyltransferase"/>
</dbReference>
<reference evidence="6" key="1">
    <citation type="submission" date="2025-08" db="UniProtKB">
        <authorList>
            <consortium name="Ensembl"/>
        </authorList>
    </citation>
    <scope>IDENTIFICATION</scope>
</reference>
<dbReference type="NCBIfam" id="NF041360">
    <property type="entry name" value="GntF_guanitoxin"/>
    <property type="match status" value="1"/>
</dbReference>
<feature type="binding site" evidence="5">
    <location>
        <position position="34"/>
    </location>
    <ligand>
        <name>S-adenosyl-L-methionine</name>
        <dbReference type="ChEBI" id="CHEBI:59789"/>
    </ligand>
</feature>
<protein>
    <submittedName>
        <fullName evidence="6">Zgc:64002</fullName>
    </submittedName>
</protein>
<evidence type="ECO:0000313" key="7">
    <source>
        <dbReference type="Proteomes" id="UP000261540"/>
    </source>
</evidence>
<name>A0A3B3SSV9_9TELE</name>
<proteinExistence type="inferred from homology"/>
<keyword evidence="4 5" id="KW-0949">S-adenosyl-L-methionine</keyword>
<dbReference type="AlphaFoldDB" id="A0A3B3SSV9"/>
<evidence type="ECO:0000256" key="4">
    <source>
        <dbReference type="ARBA" id="ARBA00022691"/>
    </source>
</evidence>
<evidence type="ECO:0000313" key="6">
    <source>
        <dbReference type="Ensembl" id="ENSPKIP00000033794.1"/>
    </source>
</evidence>
<keyword evidence="3" id="KW-0808">Transferase</keyword>
<dbReference type="InterPro" id="IPR000940">
    <property type="entry name" value="NNMT_TEMT_trans"/>
</dbReference>
<dbReference type="InterPro" id="IPR029063">
    <property type="entry name" value="SAM-dependent_MTases_sf"/>
</dbReference>
<dbReference type="GO" id="GO:0008757">
    <property type="term" value="F:S-adenosylmethionine-dependent methyltransferase activity"/>
    <property type="evidence" value="ECO:0007669"/>
    <property type="project" value="UniProtKB-ARBA"/>
</dbReference>
<dbReference type="PANTHER" id="PTHR10867:SF32">
    <property type="entry name" value="NICOTINAMIDE N-METHYLTRANSFERASE"/>
    <property type="match status" value="1"/>
</dbReference>
<dbReference type="RefSeq" id="XP_023661310.1">
    <property type="nucleotide sequence ID" value="XM_023805542.2"/>
</dbReference>
<dbReference type="SUPFAM" id="SSF53335">
    <property type="entry name" value="S-adenosyl-L-methionine-dependent methyltransferases"/>
    <property type="match status" value="1"/>
</dbReference>
<dbReference type="PIRSF" id="PIRSF000384">
    <property type="entry name" value="PNMTase"/>
    <property type="match status" value="1"/>
</dbReference>
<dbReference type="CDD" id="cd02440">
    <property type="entry name" value="AdoMet_MTases"/>
    <property type="match status" value="1"/>
</dbReference>
<feature type="binding site" evidence="5">
    <location>
        <position position="98"/>
    </location>
    <ligand>
        <name>S-adenosyl-L-methionine</name>
        <dbReference type="ChEBI" id="CHEBI:59789"/>
    </ligand>
</feature>
<evidence type="ECO:0000256" key="1">
    <source>
        <dbReference type="ARBA" id="ARBA00007996"/>
    </source>
</evidence>
<dbReference type="Proteomes" id="UP000261540">
    <property type="component" value="Unplaced"/>
</dbReference>